<accession>A0A7W9KRG6</accession>
<protein>
    <submittedName>
        <fullName evidence="1">Uncharacterized protein</fullName>
    </submittedName>
</protein>
<name>A0A7W9KRG6_9PSEU</name>
<dbReference type="Pfam" id="PF26421">
    <property type="entry name" value="Avidin_like"/>
    <property type="match status" value="1"/>
</dbReference>
<evidence type="ECO:0000313" key="2">
    <source>
        <dbReference type="Proteomes" id="UP000585638"/>
    </source>
</evidence>
<comment type="caution">
    <text evidence="1">The sequence shown here is derived from an EMBL/GenBank/DDBJ whole genome shotgun (WGS) entry which is preliminary data.</text>
</comment>
<reference evidence="1 2" key="1">
    <citation type="submission" date="2020-08" db="EMBL/GenBank/DDBJ databases">
        <title>Sequencing the genomes of 1000 actinobacteria strains.</title>
        <authorList>
            <person name="Klenk H.-P."/>
        </authorList>
    </citation>
    <scope>NUCLEOTIDE SEQUENCE [LARGE SCALE GENOMIC DNA]</scope>
    <source>
        <strain evidence="1 2">DSM 43851</strain>
    </source>
</reference>
<organism evidence="1 2">
    <name type="scientific">Kutzneria kofuensis</name>
    <dbReference type="NCBI Taxonomy" id="103725"/>
    <lineage>
        <taxon>Bacteria</taxon>
        <taxon>Bacillati</taxon>
        <taxon>Actinomycetota</taxon>
        <taxon>Actinomycetes</taxon>
        <taxon>Pseudonocardiales</taxon>
        <taxon>Pseudonocardiaceae</taxon>
        <taxon>Kutzneria</taxon>
    </lineage>
</organism>
<keyword evidence="2" id="KW-1185">Reference proteome</keyword>
<dbReference type="InterPro" id="IPR058595">
    <property type="entry name" value="Avidin-like"/>
</dbReference>
<dbReference type="EMBL" id="JACHIR010000003">
    <property type="protein sequence ID" value="MBB5897356.1"/>
    <property type="molecule type" value="Genomic_DNA"/>
</dbReference>
<gene>
    <name evidence="1" type="ORF">BJ998_008615</name>
</gene>
<dbReference type="Proteomes" id="UP000585638">
    <property type="component" value="Unassembled WGS sequence"/>
</dbReference>
<sequence length="110" mass="12190">MIDYNGRRFRKEGAGDAPVAVYRQRGDVVWTEVSGGPVLRCSVTGLSDRDGTLHMGYTIVLDSGDVICGRTVNTPEVADDGRIRLCEQWERYGPHAATGTSYLEEVRDLR</sequence>
<proteinExistence type="predicted"/>
<dbReference type="AlphaFoldDB" id="A0A7W9KRG6"/>
<evidence type="ECO:0000313" key="1">
    <source>
        <dbReference type="EMBL" id="MBB5897356.1"/>
    </source>
</evidence>
<dbReference type="RefSeq" id="WP_184869847.1">
    <property type="nucleotide sequence ID" value="NZ_BAAAWY010000043.1"/>
</dbReference>